<sequence length="189" mass="21392">MARGLEVLQAALNGKRVRMGPRYGWLRWCPTCHTLEPSIEHGGHALPYGVTVHELWHENWEIEEPTLTFTEAVAAMDAGQTVERITTPELAHLQMRRQGDEYETRTILADGRTTAWGPILISSPAMLATDWRVVKEMPQDERPTAEELAQWLRNAIGEGSGFYPAVPPMLHGLEQAAQRWPGMFRKELL</sequence>
<evidence type="ECO:0000313" key="1">
    <source>
        <dbReference type="EMBL" id="NMP23823.1"/>
    </source>
</evidence>
<reference evidence="1 2" key="1">
    <citation type="submission" date="2020-04" db="EMBL/GenBank/DDBJ databases">
        <authorList>
            <person name="Zhang R."/>
            <person name="Schippers A."/>
        </authorList>
    </citation>
    <scope>NUCLEOTIDE SEQUENCE [LARGE SCALE GENOMIC DNA]</scope>
    <source>
        <strain evidence="1 2">DSM 109850</strain>
    </source>
</reference>
<dbReference type="EMBL" id="JABBVZ010000067">
    <property type="protein sequence ID" value="NMP23823.1"/>
    <property type="molecule type" value="Genomic_DNA"/>
</dbReference>
<organism evidence="1 2">
    <name type="scientific">Sulfobacillus harzensis</name>
    <dbReference type="NCBI Taxonomy" id="2729629"/>
    <lineage>
        <taxon>Bacteria</taxon>
        <taxon>Bacillati</taxon>
        <taxon>Bacillota</taxon>
        <taxon>Clostridia</taxon>
        <taxon>Eubacteriales</taxon>
        <taxon>Clostridiales Family XVII. Incertae Sedis</taxon>
        <taxon>Sulfobacillus</taxon>
    </lineage>
</organism>
<proteinExistence type="predicted"/>
<dbReference type="AlphaFoldDB" id="A0A7Y0Q341"/>
<dbReference type="RefSeq" id="WP_169101425.1">
    <property type="nucleotide sequence ID" value="NZ_JABBVZ010000067.1"/>
</dbReference>
<evidence type="ECO:0000313" key="2">
    <source>
        <dbReference type="Proteomes" id="UP000533476"/>
    </source>
</evidence>
<dbReference type="Proteomes" id="UP000533476">
    <property type="component" value="Unassembled WGS sequence"/>
</dbReference>
<comment type="caution">
    <text evidence="1">The sequence shown here is derived from an EMBL/GenBank/DDBJ whole genome shotgun (WGS) entry which is preliminary data.</text>
</comment>
<keyword evidence="2" id="KW-1185">Reference proteome</keyword>
<protein>
    <submittedName>
        <fullName evidence="1">Uncharacterized protein</fullName>
    </submittedName>
</protein>
<accession>A0A7Y0Q341</accession>
<name>A0A7Y0Q341_9FIRM</name>
<gene>
    <name evidence="1" type="ORF">HIJ39_15905</name>
</gene>